<dbReference type="Pfam" id="PF21982">
    <property type="entry name" value="RecX_HTH1"/>
    <property type="match status" value="1"/>
</dbReference>
<dbReference type="HAMAP" id="MF_01114">
    <property type="entry name" value="RecX"/>
    <property type="match status" value="1"/>
</dbReference>
<evidence type="ECO:0000259" key="7">
    <source>
        <dbReference type="Pfam" id="PF02631"/>
    </source>
</evidence>
<evidence type="ECO:0000256" key="4">
    <source>
        <dbReference type="ARBA" id="ARBA00022490"/>
    </source>
</evidence>
<dbReference type="Proteomes" id="UP000655589">
    <property type="component" value="Unassembled WGS sequence"/>
</dbReference>
<comment type="similarity">
    <text evidence="2 5">Belongs to the RecX family.</text>
</comment>
<proteinExistence type="inferred from homology"/>
<dbReference type="InterPro" id="IPR003783">
    <property type="entry name" value="Regulatory_RecX"/>
</dbReference>
<dbReference type="GO" id="GO:0006282">
    <property type="term" value="P:regulation of DNA repair"/>
    <property type="evidence" value="ECO:0007669"/>
    <property type="project" value="UniProtKB-UniRule"/>
</dbReference>
<keyword evidence="10" id="KW-1185">Reference proteome</keyword>
<evidence type="ECO:0000256" key="6">
    <source>
        <dbReference type="SAM" id="MobiDB-lite"/>
    </source>
</evidence>
<accession>A0A8H9GGA1</accession>
<dbReference type="Gene3D" id="1.10.10.10">
    <property type="entry name" value="Winged helix-like DNA-binding domain superfamily/Winged helix DNA-binding domain"/>
    <property type="match status" value="2"/>
</dbReference>
<feature type="domain" description="RecX second three-helical" evidence="7">
    <location>
        <begin position="116"/>
        <end position="157"/>
    </location>
</feature>
<reference evidence="9" key="1">
    <citation type="journal article" date="2014" name="Int. J. Syst. Evol. Microbiol.">
        <title>Complete genome sequence of Corynebacterium casei LMG S-19264T (=DSM 44701T), isolated from a smear-ripened cheese.</title>
        <authorList>
            <consortium name="US DOE Joint Genome Institute (JGI-PGF)"/>
            <person name="Walter F."/>
            <person name="Albersmeier A."/>
            <person name="Kalinowski J."/>
            <person name="Ruckert C."/>
        </authorList>
    </citation>
    <scope>NUCLEOTIDE SEQUENCE</scope>
    <source>
        <strain evidence="9">JCM 3051</strain>
    </source>
</reference>
<dbReference type="InterPro" id="IPR036388">
    <property type="entry name" value="WH-like_DNA-bd_sf"/>
</dbReference>
<evidence type="ECO:0000313" key="9">
    <source>
        <dbReference type="EMBL" id="GGM21529.1"/>
    </source>
</evidence>
<sequence length="229" mass="24706">MQYGDPADGPGVGKRRGRPATRDGDAAGGPGAAPRSGRGRRGGADRAPRRTVAERLEAGEISRDEAVEKAREVVLRVLTAAQKSRRELEQSLARKGYPEDVVTQVLDRFGEVGLVDDATYAETIVRTRHAERGLARRGIAAELRRRGIDEDTASVALDQLAPDDERAAGARLAGKLVARTRGLDREVRVRRAVGSLARKGYPPGLAFELVRDALTDEGEDTDDLGYAED</sequence>
<dbReference type="InterPro" id="IPR053924">
    <property type="entry name" value="RecX_HTH_2nd"/>
</dbReference>
<evidence type="ECO:0000256" key="2">
    <source>
        <dbReference type="ARBA" id="ARBA00009695"/>
    </source>
</evidence>
<feature type="region of interest" description="Disordered" evidence="6">
    <location>
        <begin position="1"/>
        <end position="63"/>
    </location>
</feature>
<keyword evidence="4 5" id="KW-0963">Cytoplasm</keyword>
<comment type="caution">
    <text evidence="9">The sequence shown here is derived from an EMBL/GenBank/DDBJ whole genome shotgun (WGS) entry which is preliminary data.</text>
</comment>
<feature type="compositionally biased region" description="Basic and acidic residues" evidence="6">
    <location>
        <begin position="42"/>
        <end position="63"/>
    </location>
</feature>
<comment type="function">
    <text evidence="5">Modulates RecA activity.</text>
</comment>
<gene>
    <name evidence="5 9" type="primary">recX</name>
    <name evidence="9" type="ORF">GCM10010102_16560</name>
</gene>
<dbReference type="PANTHER" id="PTHR33602">
    <property type="entry name" value="REGULATORY PROTEIN RECX FAMILY PROTEIN"/>
    <property type="match status" value="1"/>
</dbReference>
<dbReference type="InterPro" id="IPR053926">
    <property type="entry name" value="RecX_HTH_1st"/>
</dbReference>
<evidence type="ECO:0000256" key="3">
    <source>
        <dbReference type="ARBA" id="ARBA00018111"/>
    </source>
</evidence>
<comment type="subcellular location">
    <subcellularLocation>
        <location evidence="1 5">Cytoplasm</location>
    </subcellularLocation>
</comment>
<dbReference type="PANTHER" id="PTHR33602:SF1">
    <property type="entry name" value="REGULATORY PROTEIN RECX FAMILY PROTEIN"/>
    <property type="match status" value="1"/>
</dbReference>
<evidence type="ECO:0000256" key="5">
    <source>
        <dbReference type="HAMAP-Rule" id="MF_01114"/>
    </source>
</evidence>
<organism evidence="9 10">
    <name type="scientific">Promicromonospora citrea</name>
    <dbReference type="NCBI Taxonomy" id="43677"/>
    <lineage>
        <taxon>Bacteria</taxon>
        <taxon>Bacillati</taxon>
        <taxon>Actinomycetota</taxon>
        <taxon>Actinomycetes</taxon>
        <taxon>Micrococcales</taxon>
        <taxon>Promicromonosporaceae</taxon>
        <taxon>Promicromonospora</taxon>
    </lineage>
</organism>
<reference evidence="9" key="2">
    <citation type="submission" date="2020-09" db="EMBL/GenBank/DDBJ databases">
        <authorList>
            <person name="Sun Q."/>
            <person name="Ohkuma M."/>
        </authorList>
    </citation>
    <scope>NUCLEOTIDE SEQUENCE</scope>
    <source>
        <strain evidence="9">JCM 3051</strain>
    </source>
</reference>
<dbReference type="AlphaFoldDB" id="A0A8H9GGA1"/>
<evidence type="ECO:0000256" key="1">
    <source>
        <dbReference type="ARBA" id="ARBA00004496"/>
    </source>
</evidence>
<name>A0A8H9GGA1_9MICO</name>
<dbReference type="EMBL" id="BMPT01000005">
    <property type="protein sequence ID" value="GGM21529.1"/>
    <property type="molecule type" value="Genomic_DNA"/>
</dbReference>
<evidence type="ECO:0000313" key="10">
    <source>
        <dbReference type="Proteomes" id="UP000655589"/>
    </source>
</evidence>
<evidence type="ECO:0000259" key="8">
    <source>
        <dbReference type="Pfam" id="PF21982"/>
    </source>
</evidence>
<feature type="domain" description="RecX first three-helical" evidence="8">
    <location>
        <begin position="70"/>
        <end position="108"/>
    </location>
</feature>
<protein>
    <recommendedName>
        <fullName evidence="3 5">Regulatory protein RecX</fullName>
    </recommendedName>
</protein>
<dbReference type="Pfam" id="PF02631">
    <property type="entry name" value="RecX_HTH2"/>
    <property type="match status" value="1"/>
</dbReference>
<dbReference type="GO" id="GO:0005737">
    <property type="term" value="C:cytoplasm"/>
    <property type="evidence" value="ECO:0007669"/>
    <property type="project" value="UniProtKB-SubCell"/>
</dbReference>